<dbReference type="Proteomes" id="UP000029661">
    <property type="component" value="Chromosome"/>
</dbReference>
<dbReference type="GO" id="GO:0005524">
    <property type="term" value="F:ATP binding"/>
    <property type="evidence" value="ECO:0007669"/>
    <property type="project" value="UniProtKB-KW"/>
</dbReference>
<evidence type="ECO:0000256" key="1">
    <source>
        <dbReference type="ARBA" id="ARBA00022598"/>
    </source>
</evidence>
<dbReference type="STRING" id="2162.BRM9_1829"/>
<name>A0A089ZEX2_METFO</name>
<evidence type="ECO:0000313" key="7">
    <source>
        <dbReference type="EMBL" id="AIS32637.1"/>
    </source>
</evidence>
<dbReference type="InterPro" id="IPR005762">
    <property type="entry name" value="MurD"/>
</dbReference>
<accession>A0A089ZEX2</accession>
<evidence type="ECO:0000256" key="3">
    <source>
        <dbReference type="ARBA" id="ARBA00022741"/>
    </source>
</evidence>
<proteinExistence type="predicted"/>
<keyword evidence="1 7" id="KW-0436">Ligase</keyword>
<protein>
    <submittedName>
        <fullName evidence="7">Cell wall biosynthesis protein Mur ligase family</fullName>
    </submittedName>
</protein>
<dbReference type="GO" id="GO:0004326">
    <property type="term" value="F:tetrahydrofolylpolyglutamate synthase activity"/>
    <property type="evidence" value="ECO:0007669"/>
    <property type="project" value="InterPro"/>
</dbReference>
<dbReference type="InterPro" id="IPR036565">
    <property type="entry name" value="Mur-like_cat_sf"/>
</dbReference>
<dbReference type="EMBL" id="CP006933">
    <property type="protein sequence ID" value="AIS32637.1"/>
    <property type="molecule type" value="Genomic_DNA"/>
</dbReference>
<evidence type="ECO:0000256" key="5">
    <source>
        <dbReference type="ARBA" id="ARBA00023306"/>
    </source>
</evidence>
<dbReference type="PROSITE" id="PS01011">
    <property type="entry name" value="FOLYLPOLYGLU_SYNT_1"/>
    <property type="match status" value="1"/>
</dbReference>
<dbReference type="PANTHER" id="PTHR43692:SF1">
    <property type="entry name" value="UDP-N-ACETYLMURAMOYLALANINE--D-GLUTAMATE LIGASE"/>
    <property type="match status" value="1"/>
</dbReference>
<dbReference type="KEGG" id="mfc:BRM9_1829"/>
<sequence>MPIKFYLSFKELYTLLKRLYNIGGHCWSYSYILKMPTYCYIRDSDTLFWKIKMVVIMNAAVIGLGVEGLNAVESLLNHGYTVYASDVNLEVELEAGEGLDVDRGFHDFGKIEDSDLVVLSPGLWNKPAFQQIKSENKLLSDVVTSHRSLFTIGVTGTNGKTTTTMMIASILENAGLNVLTGGNAGGGFKGYTEVILEAATHDYDVLLVEVCDMTLDFCNHNFDFDLVVVTNVGRDHLEVHHSLENYRKSLQKFVTGKKIVLNQDNKSLDALSETAGETHLFTKTPYKLNLFGDFNRENAAAASKAAEIMGISKETIEKTLKEFQVLPGRASVINLPHSQIVVGKTDNADAAAAVLNEVKFPVIILGTPRKGEMCRLDIFREASKTDCPIIALFPGLDDTRQEVQKVLEEEEYQGKVYNLTDVEDVVEFALQCSEEYSHVFIGGNGQRKIIEITQCLKEALAAK</sequence>
<organism evidence="7 8">
    <name type="scientific">Methanobacterium formicicum</name>
    <dbReference type="NCBI Taxonomy" id="2162"/>
    <lineage>
        <taxon>Archaea</taxon>
        <taxon>Methanobacteriati</taxon>
        <taxon>Methanobacteriota</taxon>
        <taxon>Methanomada group</taxon>
        <taxon>Methanobacteria</taxon>
        <taxon>Methanobacteriales</taxon>
        <taxon>Methanobacteriaceae</taxon>
        <taxon>Methanobacterium</taxon>
    </lineage>
</organism>
<dbReference type="InterPro" id="IPR013221">
    <property type="entry name" value="Mur_ligase_cen"/>
</dbReference>
<feature type="domain" description="Mur ligase central" evidence="6">
    <location>
        <begin position="154"/>
        <end position="277"/>
    </location>
</feature>
<dbReference type="Pfam" id="PF08245">
    <property type="entry name" value="Mur_ligase_M"/>
    <property type="match status" value="1"/>
</dbReference>
<evidence type="ECO:0000259" key="6">
    <source>
        <dbReference type="Pfam" id="PF08245"/>
    </source>
</evidence>
<keyword evidence="3" id="KW-0547">Nucleotide-binding</keyword>
<dbReference type="GO" id="GO:0005737">
    <property type="term" value="C:cytoplasm"/>
    <property type="evidence" value="ECO:0007669"/>
    <property type="project" value="InterPro"/>
</dbReference>
<dbReference type="SUPFAM" id="SSF51984">
    <property type="entry name" value="MurCD N-terminal domain"/>
    <property type="match status" value="1"/>
</dbReference>
<dbReference type="Gene3D" id="3.40.1190.10">
    <property type="entry name" value="Mur-like, catalytic domain"/>
    <property type="match status" value="1"/>
</dbReference>
<evidence type="ECO:0000313" key="8">
    <source>
        <dbReference type="Proteomes" id="UP000029661"/>
    </source>
</evidence>
<dbReference type="SUPFAM" id="SSF53623">
    <property type="entry name" value="MurD-like peptide ligases, catalytic domain"/>
    <property type="match status" value="1"/>
</dbReference>
<dbReference type="PANTHER" id="PTHR43692">
    <property type="entry name" value="UDP-N-ACETYLMURAMOYLALANINE--D-GLUTAMATE LIGASE"/>
    <property type="match status" value="1"/>
</dbReference>
<gene>
    <name evidence="7" type="ORF">BRM9_1829</name>
</gene>
<dbReference type="GO" id="GO:0008764">
    <property type="term" value="F:UDP-N-acetylmuramoylalanine-D-glutamate ligase activity"/>
    <property type="evidence" value="ECO:0007669"/>
    <property type="project" value="InterPro"/>
</dbReference>
<keyword evidence="4" id="KW-0067">ATP-binding</keyword>
<reference evidence="7 8" key="1">
    <citation type="submission" date="2013-12" db="EMBL/GenBank/DDBJ databases">
        <title>The complete genome sequence of Methanobacterium sp. BRM9.</title>
        <authorList>
            <consortium name="Pastoral Greenhouse Gas Research Consortium"/>
            <person name="Kelly W.J."/>
            <person name="Leahy S.C."/>
            <person name="Perry R."/>
            <person name="Li D."/>
            <person name="Altermann E."/>
            <person name="Lambie S.C."/>
            <person name="Attwood G.T."/>
        </authorList>
    </citation>
    <scope>NUCLEOTIDE SEQUENCE [LARGE SCALE GENOMIC DNA]</scope>
    <source>
        <strain evidence="7 8">BRM9</strain>
    </source>
</reference>
<dbReference type="AlphaFoldDB" id="A0A089ZEX2"/>
<dbReference type="Gene3D" id="3.40.50.720">
    <property type="entry name" value="NAD(P)-binding Rossmann-like Domain"/>
    <property type="match status" value="1"/>
</dbReference>
<evidence type="ECO:0000256" key="2">
    <source>
        <dbReference type="ARBA" id="ARBA00022618"/>
    </source>
</evidence>
<dbReference type="GO" id="GO:0051301">
    <property type="term" value="P:cell division"/>
    <property type="evidence" value="ECO:0007669"/>
    <property type="project" value="UniProtKB-KW"/>
</dbReference>
<dbReference type="GO" id="GO:0008360">
    <property type="term" value="P:regulation of cell shape"/>
    <property type="evidence" value="ECO:0007669"/>
    <property type="project" value="InterPro"/>
</dbReference>
<keyword evidence="5" id="KW-0131">Cell cycle</keyword>
<dbReference type="InterPro" id="IPR018109">
    <property type="entry name" value="Folylpolyglutamate_synth_CS"/>
</dbReference>
<evidence type="ECO:0000256" key="4">
    <source>
        <dbReference type="ARBA" id="ARBA00022840"/>
    </source>
</evidence>
<keyword evidence="2" id="KW-0132">Cell division</keyword>